<reference evidence="8 9" key="1">
    <citation type="submission" date="2020-02" db="EMBL/GenBank/DDBJ databases">
        <authorList>
            <person name="Hogendoorn C."/>
        </authorList>
    </citation>
    <scope>NUCLEOTIDE SEQUENCE [LARGE SCALE GENOMIC DNA]</scope>
    <source>
        <strain evidence="8">R501</strain>
    </source>
</reference>
<dbReference type="PROSITE" id="PS50832">
    <property type="entry name" value="S1_IF1_TYPE"/>
    <property type="match status" value="1"/>
</dbReference>
<dbReference type="Proteomes" id="UP000503399">
    <property type="component" value="Chromosome"/>
</dbReference>
<proteinExistence type="inferred from homology"/>
<gene>
    <name evidence="3 8" type="primary">rsgA</name>
    <name evidence="8" type="ORF">R50_1676</name>
</gene>
<feature type="domain" description="S1-like" evidence="5">
    <location>
        <begin position="1"/>
        <end position="64"/>
    </location>
</feature>
<keyword evidence="4" id="KW-0396">Initiation factor</keyword>
<dbReference type="GO" id="GO:0005525">
    <property type="term" value="F:GTP binding"/>
    <property type="evidence" value="ECO:0007669"/>
    <property type="project" value="UniProtKB-UniRule"/>
</dbReference>
<feature type="domain" description="CP-type G" evidence="7">
    <location>
        <begin position="66"/>
        <end position="224"/>
    </location>
</feature>
<evidence type="ECO:0000259" key="5">
    <source>
        <dbReference type="PROSITE" id="PS50832"/>
    </source>
</evidence>
<dbReference type="InterPro" id="IPR010914">
    <property type="entry name" value="RsgA_GTPase_dom"/>
</dbReference>
<dbReference type="PROSITE" id="PS51721">
    <property type="entry name" value="G_CP"/>
    <property type="match status" value="1"/>
</dbReference>
<dbReference type="HAMAP" id="MF_01820">
    <property type="entry name" value="GTPase_RsgA"/>
    <property type="match status" value="1"/>
</dbReference>
<dbReference type="GO" id="GO:0003743">
    <property type="term" value="F:translation initiation factor activity"/>
    <property type="evidence" value="ECO:0007669"/>
    <property type="project" value="UniProtKB-UniRule"/>
</dbReference>
<feature type="binding site" evidence="3">
    <location>
        <position position="246"/>
    </location>
    <ligand>
        <name>Zn(2+)</name>
        <dbReference type="ChEBI" id="CHEBI:29105"/>
    </ligand>
</feature>
<dbReference type="PANTHER" id="PTHR32120">
    <property type="entry name" value="SMALL RIBOSOMAL SUBUNIT BIOGENESIS GTPASE RSGA"/>
    <property type="match status" value="1"/>
</dbReference>
<organism evidence="8 9">
    <name type="scientific">Candidatus Hydrogenisulfobacillus filiaventi</name>
    <dbReference type="NCBI Taxonomy" id="2707344"/>
    <lineage>
        <taxon>Bacteria</taxon>
        <taxon>Bacillati</taxon>
        <taxon>Bacillota</taxon>
        <taxon>Clostridia</taxon>
        <taxon>Eubacteriales</taxon>
        <taxon>Clostridiales Family XVII. Incertae Sedis</taxon>
        <taxon>Candidatus Hydrogenisulfobacillus</taxon>
    </lineage>
</organism>
<dbReference type="InterPro" id="IPR027417">
    <property type="entry name" value="P-loop_NTPase"/>
</dbReference>
<dbReference type="Pfam" id="PF03193">
    <property type="entry name" value="RsgA_GTPase"/>
    <property type="match status" value="1"/>
</dbReference>
<keyword evidence="2 3" id="KW-0342">GTP-binding</keyword>
<comment type="function">
    <text evidence="3">One of several proteins that assist in the late maturation steps of the functional core of the 30S ribosomal subunit. Helps release RbfA from mature subunits. May play a role in the assembly of ribosomal proteins into the subunit. Circularly permuted GTPase that catalyzes slow GTP hydrolysis, GTPase activity is stimulated by the 30S ribosomal subunit.</text>
</comment>
<dbReference type="InterPro" id="IPR030378">
    <property type="entry name" value="G_CP_dom"/>
</dbReference>
<keyword evidence="4" id="KW-0648">Protein biosynthesis</keyword>
<keyword evidence="9" id="KW-1185">Reference proteome</keyword>
<feature type="binding site" evidence="3">
    <location>
        <begin position="167"/>
        <end position="175"/>
    </location>
    <ligand>
        <name>GTP</name>
        <dbReference type="ChEBI" id="CHEBI:37565"/>
    </ligand>
</feature>
<evidence type="ECO:0000259" key="7">
    <source>
        <dbReference type="PROSITE" id="PS51721"/>
    </source>
</evidence>
<keyword evidence="3" id="KW-0690">Ribosome biogenesis</keyword>
<comment type="subcellular location">
    <subcellularLocation>
        <location evidence="3">Cytoplasm</location>
    </subcellularLocation>
</comment>
<keyword evidence="1 3" id="KW-0547">Nucleotide-binding</keyword>
<feature type="binding site" evidence="3">
    <location>
        <begin position="115"/>
        <end position="118"/>
    </location>
    <ligand>
        <name>GTP</name>
        <dbReference type="ChEBI" id="CHEBI:37565"/>
    </ligand>
</feature>
<feature type="binding site" evidence="3">
    <location>
        <position position="251"/>
    </location>
    <ligand>
        <name>Zn(2+)</name>
        <dbReference type="ChEBI" id="CHEBI:29105"/>
    </ligand>
</feature>
<evidence type="ECO:0000313" key="9">
    <source>
        <dbReference type="Proteomes" id="UP000503399"/>
    </source>
</evidence>
<dbReference type="EC" id="3.6.1.-" evidence="3"/>
<feature type="domain" description="EngC GTPase" evidence="6">
    <location>
        <begin position="75"/>
        <end position="222"/>
    </location>
</feature>
<comment type="similarity">
    <text evidence="3">Belongs to the TRAFAC class YlqF/YawG GTPase family. RsgA subfamily.</text>
</comment>
<comment type="subunit">
    <text evidence="3">Monomer. Associates with 30S ribosomal subunit, binds 16S rRNA.</text>
</comment>
<dbReference type="SUPFAM" id="SSF52540">
    <property type="entry name" value="P-loop containing nucleoside triphosphate hydrolases"/>
    <property type="match status" value="1"/>
</dbReference>
<keyword evidence="3 8" id="KW-0378">Hydrolase</keyword>
<dbReference type="SUPFAM" id="SSF50249">
    <property type="entry name" value="Nucleic acid-binding proteins"/>
    <property type="match status" value="1"/>
</dbReference>
<dbReference type="InterPro" id="IPR004881">
    <property type="entry name" value="Ribosome_biogen_GTPase_RsgA"/>
</dbReference>
<dbReference type="AlphaFoldDB" id="A0A6F8ZH16"/>
<evidence type="ECO:0000256" key="3">
    <source>
        <dbReference type="HAMAP-Rule" id="MF_01820"/>
    </source>
</evidence>
<dbReference type="EMBL" id="LR778114">
    <property type="protein sequence ID" value="CAB1129177.1"/>
    <property type="molecule type" value="Genomic_DNA"/>
</dbReference>
<dbReference type="PANTHER" id="PTHR32120:SF11">
    <property type="entry name" value="SMALL RIBOSOMAL SUBUNIT BIOGENESIS GTPASE RSGA 1, MITOCHONDRIAL-RELATED"/>
    <property type="match status" value="1"/>
</dbReference>
<comment type="cofactor">
    <cofactor evidence="3">
        <name>Zn(2+)</name>
        <dbReference type="ChEBI" id="CHEBI:29105"/>
    </cofactor>
    <text evidence="3">Binds 1 zinc ion per subunit.</text>
</comment>
<dbReference type="CDD" id="cd01854">
    <property type="entry name" value="YjeQ_EngC"/>
    <property type="match status" value="1"/>
</dbReference>
<dbReference type="Gene3D" id="1.10.40.50">
    <property type="entry name" value="Probable gtpase engc, domain 3"/>
    <property type="match status" value="1"/>
</dbReference>
<dbReference type="GO" id="GO:0019843">
    <property type="term" value="F:rRNA binding"/>
    <property type="evidence" value="ECO:0007669"/>
    <property type="project" value="UniProtKB-KW"/>
</dbReference>
<protein>
    <recommendedName>
        <fullName evidence="3">Small ribosomal subunit biogenesis GTPase RsgA</fullName>
        <ecNumber evidence="3">3.6.1.-</ecNumber>
    </recommendedName>
</protein>
<evidence type="ECO:0000256" key="2">
    <source>
        <dbReference type="ARBA" id="ARBA00023134"/>
    </source>
</evidence>
<dbReference type="InterPro" id="IPR006196">
    <property type="entry name" value="RNA-binding_domain_S1_IF1"/>
</dbReference>
<name>A0A6F8ZH16_9FIRM</name>
<dbReference type="PROSITE" id="PS50936">
    <property type="entry name" value="ENGC_GTPASE"/>
    <property type="match status" value="1"/>
</dbReference>
<dbReference type="NCBIfam" id="TIGR00157">
    <property type="entry name" value="ribosome small subunit-dependent GTPase A"/>
    <property type="match status" value="1"/>
</dbReference>
<dbReference type="GO" id="GO:0005737">
    <property type="term" value="C:cytoplasm"/>
    <property type="evidence" value="ECO:0007669"/>
    <property type="project" value="UniProtKB-SubCell"/>
</dbReference>
<evidence type="ECO:0000259" key="6">
    <source>
        <dbReference type="PROSITE" id="PS50936"/>
    </source>
</evidence>
<feature type="binding site" evidence="3">
    <location>
        <position position="259"/>
    </location>
    <ligand>
        <name>Zn(2+)</name>
        <dbReference type="ChEBI" id="CHEBI:29105"/>
    </ligand>
</feature>
<dbReference type="GO" id="GO:0042274">
    <property type="term" value="P:ribosomal small subunit biogenesis"/>
    <property type="evidence" value="ECO:0007669"/>
    <property type="project" value="UniProtKB-UniRule"/>
</dbReference>
<dbReference type="KEGG" id="hfv:R50_1676"/>
<dbReference type="Gene3D" id="2.40.50.140">
    <property type="entry name" value="Nucleic acid-binding proteins"/>
    <property type="match status" value="1"/>
</dbReference>
<keyword evidence="3" id="KW-0479">Metal-binding</keyword>
<dbReference type="GO" id="GO:0003924">
    <property type="term" value="F:GTPase activity"/>
    <property type="evidence" value="ECO:0007669"/>
    <property type="project" value="UniProtKB-UniRule"/>
</dbReference>
<keyword evidence="3" id="KW-0963">Cytoplasm</keyword>
<feature type="binding site" evidence="3">
    <location>
        <position position="253"/>
    </location>
    <ligand>
        <name>Zn(2+)</name>
        <dbReference type="ChEBI" id="CHEBI:29105"/>
    </ligand>
</feature>
<accession>A0A6F8ZH16</accession>
<dbReference type="GO" id="GO:0046872">
    <property type="term" value="F:metal ion binding"/>
    <property type="evidence" value="ECO:0007669"/>
    <property type="project" value="UniProtKB-KW"/>
</dbReference>
<dbReference type="InterPro" id="IPR012340">
    <property type="entry name" value="NA-bd_OB-fold"/>
</dbReference>
<sequence>MQGRVETVEANRPTVWVPADGRRYLCHLRGRLKLEAGRILAGDEVEIEVTDPEAGEARILQVLPRRRVLGRPPVANPDGVLACFSLRHPEGSRWLLDRRLVAAELLGLAAEVVVTKVDLVEDPGPVETLAAVYRAAGYPVWAVSSRTGTGLDAFRRHPRSGIWVLSGESGAGKSSLLNRLVPAAGEVVQELSRIGRGRQTTRRVRIVEAGPGWWLADTPGFTHLDLHWEDPLAVRAAFREWEGIRCRFPDCLHGEEPGCGVRAAVEAGTVDALRYHHYRRILAEGPGHPPRVPAAAP</sequence>
<dbReference type="Gene3D" id="3.40.50.300">
    <property type="entry name" value="P-loop containing nucleotide triphosphate hydrolases"/>
    <property type="match status" value="1"/>
</dbReference>
<keyword evidence="3" id="KW-0699">rRNA-binding</keyword>
<evidence type="ECO:0000256" key="4">
    <source>
        <dbReference type="PROSITE-ProRule" id="PRU00181"/>
    </source>
</evidence>
<keyword evidence="3" id="KW-0694">RNA-binding</keyword>
<evidence type="ECO:0000256" key="1">
    <source>
        <dbReference type="ARBA" id="ARBA00022741"/>
    </source>
</evidence>
<keyword evidence="3" id="KW-0862">Zinc</keyword>
<evidence type="ECO:0000313" key="8">
    <source>
        <dbReference type="EMBL" id="CAB1129177.1"/>
    </source>
</evidence>